<keyword evidence="5 10" id="KW-0418">Kinase</keyword>
<dbReference type="Pfam" id="PF02518">
    <property type="entry name" value="HATPase_c"/>
    <property type="match status" value="1"/>
</dbReference>
<comment type="catalytic activity">
    <reaction evidence="1">
        <text>ATP + protein L-histidine = ADP + protein N-phospho-L-histidine.</text>
        <dbReference type="EC" id="2.7.13.3"/>
    </reaction>
</comment>
<keyword evidence="8" id="KW-0812">Transmembrane</keyword>
<dbReference type="KEGG" id="psac:PSM36_2321"/>
<dbReference type="AlphaFoldDB" id="A0A1R3SY56"/>
<dbReference type="EC" id="2.7.13.3" evidence="2"/>
<feature type="transmembrane region" description="Helical" evidence="8">
    <location>
        <begin position="7"/>
        <end position="25"/>
    </location>
</feature>
<dbReference type="InterPro" id="IPR005467">
    <property type="entry name" value="His_kinase_dom"/>
</dbReference>
<proteinExistence type="predicted"/>
<protein>
    <recommendedName>
        <fullName evidence="2">histidine kinase</fullName>
        <ecNumber evidence="2">2.7.13.3</ecNumber>
    </recommendedName>
</protein>
<dbReference type="Proteomes" id="UP000187464">
    <property type="component" value="Chromosome I"/>
</dbReference>
<dbReference type="GO" id="GO:0000160">
    <property type="term" value="P:phosphorelay signal transduction system"/>
    <property type="evidence" value="ECO:0007669"/>
    <property type="project" value="UniProtKB-KW"/>
</dbReference>
<evidence type="ECO:0000256" key="5">
    <source>
        <dbReference type="ARBA" id="ARBA00022777"/>
    </source>
</evidence>
<evidence type="ECO:0000256" key="3">
    <source>
        <dbReference type="ARBA" id="ARBA00022679"/>
    </source>
</evidence>
<dbReference type="InterPro" id="IPR036890">
    <property type="entry name" value="HATPase_C_sf"/>
</dbReference>
<evidence type="ECO:0000256" key="6">
    <source>
        <dbReference type="ARBA" id="ARBA00022840"/>
    </source>
</evidence>
<keyword evidence="8" id="KW-0472">Membrane</keyword>
<evidence type="ECO:0000256" key="1">
    <source>
        <dbReference type="ARBA" id="ARBA00000085"/>
    </source>
</evidence>
<feature type="transmembrane region" description="Helical" evidence="8">
    <location>
        <begin position="137"/>
        <end position="156"/>
    </location>
</feature>
<evidence type="ECO:0000256" key="4">
    <source>
        <dbReference type="ARBA" id="ARBA00022741"/>
    </source>
</evidence>
<keyword evidence="8" id="KW-1133">Transmembrane helix</keyword>
<dbReference type="Gene3D" id="3.30.565.10">
    <property type="entry name" value="Histidine kinase-like ATPase, C-terminal domain"/>
    <property type="match status" value="1"/>
</dbReference>
<evidence type="ECO:0000259" key="9">
    <source>
        <dbReference type="PROSITE" id="PS50109"/>
    </source>
</evidence>
<name>A0A1R3SY56_9BACT</name>
<dbReference type="EMBL" id="LT605205">
    <property type="protein sequence ID" value="SCD21126.1"/>
    <property type="molecule type" value="Genomic_DNA"/>
</dbReference>
<gene>
    <name evidence="10" type="ORF">PSM36_2321</name>
</gene>
<dbReference type="InterPro" id="IPR004358">
    <property type="entry name" value="Sig_transdc_His_kin-like_C"/>
</dbReference>
<keyword evidence="3" id="KW-0808">Transferase</keyword>
<evidence type="ECO:0000256" key="2">
    <source>
        <dbReference type="ARBA" id="ARBA00012438"/>
    </source>
</evidence>
<feature type="domain" description="Histidine kinase" evidence="9">
    <location>
        <begin position="174"/>
        <end position="375"/>
    </location>
</feature>
<evidence type="ECO:0000256" key="8">
    <source>
        <dbReference type="SAM" id="Phobius"/>
    </source>
</evidence>
<dbReference type="GO" id="GO:0005524">
    <property type="term" value="F:ATP binding"/>
    <property type="evidence" value="ECO:0007669"/>
    <property type="project" value="UniProtKB-KW"/>
</dbReference>
<dbReference type="SUPFAM" id="SSF55874">
    <property type="entry name" value="ATPase domain of HSP90 chaperone/DNA topoisomerase II/histidine kinase"/>
    <property type="match status" value="1"/>
</dbReference>
<dbReference type="SMART" id="SM00387">
    <property type="entry name" value="HATPase_c"/>
    <property type="match status" value="1"/>
</dbReference>
<keyword evidence="6" id="KW-0067">ATP-binding</keyword>
<sequence length="375" mass="43253">MYSRQSLTYLFVIMAIIVVLLSLWLSNRLVKELADEERRKIEIWAMATESMLMDEEMDMSLVLRILESNTTIPIILYDKSSGKLTPRNIKLPEEDAESYLQIKIVEFGRRHDPIALLEMNQLLYYDDSHTLKTLQLYPYWQLLVIALFTGLAFFALNRSQRAERDRVWVGLSKETAHQLGTPISSLTAWMEYMKLKEIDPQLLTEIDKDVSRLQMITERFSKIGSITGLKPEDLRGVIRRSVAYLEKRVSGAIVFNMRFPEHPVIVDLNEPLFGWVIENIVKNGVDAMQGEGIITFEISEKGKMIHLDISDTGKGLHKSKFKKIFSPGYTTKDRGWGLGLTLVERIVEENHKGEIFVRRSEPGKGTTFRIQLRKN</sequence>
<evidence type="ECO:0000313" key="11">
    <source>
        <dbReference type="Proteomes" id="UP000187464"/>
    </source>
</evidence>
<keyword evidence="11" id="KW-1185">Reference proteome</keyword>
<dbReference type="STRING" id="1642647.PSM36_2321"/>
<accession>A0A1R3SY56</accession>
<dbReference type="PROSITE" id="PS50109">
    <property type="entry name" value="HIS_KIN"/>
    <property type="match status" value="1"/>
</dbReference>
<dbReference type="GO" id="GO:0004673">
    <property type="term" value="F:protein histidine kinase activity"/>
    <property type="evidence" value="ECO:0007669"/>
    <property type="project" value="UniProtKB-EC"/>
</dbReference>
<dbReference type="PANTHER" id="PTHR43065">
    <property type="entry name" value="SENSOR HISTIDINE KINASE"/>
    <property type="match status" value="1"/>
</dbReference>
<dbReference type="PANTHER" id="PTHR43065:SF46">
    <property type="entry name" value="C4-DICARBOXYLATE TRANSPORT SENSOR PROTEIN DCTB"/>
    <property type="match status" value="1"/>
</dbReference>
<keyword evidence="4" id="KW-0547">Nucleotide-binding</keyword>
<reference evidence="10 11" key="1">
    <citation type="submission" date="2016-08" db="EMBL/GenBank/DDBJ databases">
        <authorList>
            <person name="Seilhamer J.J."/>
        </authorList>
    </citation>
    <scope>NUCLEOTIDE SEQUENCE [LARGE SCALE GENOMIC DNA]</scope>
    <source>
        <strain evidence="10">M3/6</strain>
    </source>
</reference>
<evidence type="ECO:0000313" key="10">
    <source>
        <dbReference type="EMBL" id="SCD21126.1"/>
    </source>
</evidence>
<dbReference type="InterPro" id="IPR003594">
    <property type="entry name" value="HATPase_dom"/>
</dbReference>
<dbReference type="PRINTS" id="PR00344">
    <property type="entry name" value="BCTRLSENSOR"/>
</dbReference>
<organism evidence="10 11">
    <name type="scientific">Proteiniphilum saccharofermentans</name>
    <dbReference type="NCBI Taxonomy" id="1642647"/>
    <lineage>
        <taxon>Bacteria</taxon>
        <taxon>Pseudomonadati</taxon>
        <taxon>Bacteroidota</taxon>
        <taxon>Bacteroidia</taxon>
        <taxon>Bacteroidales</taxon>
        <taxon>Dysgonomonadaceae</taxon>
        <taxon>Proteiniphilum</taxon>
    </lineage>
</organism>
<evidence type="ECO:0000256" key="7">
    <source>
        <dbReference type="ARBA" id="ARBA00023012"/>
    </source>
</evidence>
<keyword evidence="7" id="KW-0902">Two-component regulatory system</keyword>